<sequence>MTGSKLRRSVTSGERNNHSERMDPELFSCQRLMSESFYTPKNLSLRRYDEGNSYGEMLEDDRGKMRSRC</sequence>
<protein>
    <submittedName>
        <fullName evidence="2">Uncharacterized protein</fullName>
    </submittedName>
</protein>
<gene>
    <name evidence="2" type="ORF">RRG08_066882</name>
</gene>
<accession>A0AAE1AXX9</accession>
<dbReference type="Proteomes" id="UP001283361">
    <property type="component" value="Unassembled WGS sequence"/>
</dbReference>
<feature type="compositionally biased region" description="Basic and acidic residues" evidence="1">
    <location>
        <begin position="15"/>
        <end position="24"/>
    </location>
</feature>
<evidence type="ECO:0000256" key="1">
    <source>
        <dbReference type="SAM" id="MobiDB-lite"/>
    </source>
</evidence>
<dbReference type="AlphaFoldDB" id="A0AAE1AXX9"/>
<organism evidence="2 3">
    <name type="scientific">Elysia crispata</name>
    <name type="common">lettuce slug</name>
    <dbReference type="NCBI Taxonomy" id="231223"/>
    <lineage>
        <taxon>Eukaryota</taxon>
        <taxon>Metazoa</taxon>
        <taxon>Spiralia</taxon>
        <taxon>Lophotrochozoa</taxon>
        <taxon>Mollusca</taxon>
        <taxon>Gastropoda</taxon>
        <taxon>Heterobranchia</taxon>
        <taxon>Euthyneura</taxon>
        <taxon>Panpulmonata</taxon>
        <taxon>Sacoglossa</taxon>
        <taxon>Placobranchoidea</taxon>
        <taxon>Plakobranchidae</taxon>
        <taxon>Elysia</taxon>
    </lineage>
</organism>
<dbReference type="EMBL" id="JAWDGP010000959">
    <property type="protein sequence ID" value="KAK3795948.1"/>
    <property type="molecule type" value="Genomic_DNA"/>
</dbReference>
<evidence type="ECO:0000313" key="3">
    <source>
        <dbReference type="Proteomes" id="UP001283361"/>
    </source>
</evidence>
<comment type="caution">
    <text evidence="2">The sequence shown here is derived from an EMBL/GenBank/DDBJ whole genome shotgun (WGS) entry which is preliminary data.</text>
</comment>
<evidence type="ECO:0000313" key="2">
    <source>
        <dbReference type="EMBL" id="KAK3795948.1"/>
    </source>
</evidence>
<feature type="region of interest" description="Disordered" evidence="1">
    <location>
        <begin position="1"/>
        <end position="25"/>
    </location>
</feature>
<keyword evidence="3" id="KW-1185">Reference proteome</keyword>
<proteinExistence type="predicted"/>
<reference evidence="2" key="1">
    <citation type="journal article" date="2023" name="G3 (Bethesda)">
        <title>A reference genome for the long-term kleptoplast-retaining sea slug Elysia crispata morphotype clarki.</title>
        <authorList>
            <person name="Eastman K.E."/>
            <person name="Pendleton A.L."/>
            <person name="Shaikh M.A."/>
            <person name="Suttiyut T."/>
            <person name="Ogas R."/>
            <person name="Tomko P."/>
            <person name="Gavelis G."/>
            <person name="Widhalm J.R."/>
            <person name="Wisecaver J.H."/>
        </authorList>
    </citation>
    <scope>NUCLEOTIDE SEQUENCE</scope>
    <source>
        <strain evidence="2">ECLA1</strain>
    </source>
</reference>
<name>A0AAE1AXX9_9GAST</name>